<feature type="signal peptide" evidence="1">
    <location>
        <begin position="1"/>
        <end position="18"/>
    </location>
</feature>
<organism evidence="2 3">
    <name type="scientific">Duganella margarita</name>
    <dbReference type="NCBI Taxonomy" id="2692170"/>
    <lineage>
        <taxon>Bacteria</taxon>
        <taxon>Pseudomonadati</taxon>
        <taxon>Pseudomonadota</taxon>
        <taxon>Betaproteobacteria</taxon>
        <taxon>Burkholderiales</taxon>
        <taxon>Oxalobacteraceae</taxon>
        <taxon>Telluria group</taxon>
        <taxon>Duganella</taxon>
    </lineage>
</organism>
<feature type="chain" id="PRO_5031307476" description="Tetratricopeptide repeat protein" evidence="1">
    <location>
        <begin position="19"/>
        <end position="389"/>
    </location>
</feature>
<dbReference type="AlphaFoldDB" id="A0A7X4H6H9"/>
<proteinExistence type="predicted"/>
<comment type="caution">
    <text evidence="2">The sequence shown here is derived from an EMBL/GenBank/DDBJ whole genome shotgun (WGS) entry which is preliminary data.</text>
</comment>
<evidence type="ECO:0008006" key="4">
    <source>
        <dbReference type="Google" id="ProtNLM"/>
    </source>
</evidence>
<evidence type="ECO:0000256" key="1">
    <source>
        <dbReference type="SAM" id="SignalP"/>
    </source>
</evidence>
<sequence>MHKLLLLLACCVTAIAQSAPYIPASGQLVVETVPRRGDPAQQELRRLRSQLNASPNDITLAATIARRYIALARTETDPRYLGYAESALAPWWQQAAPPTDVRLLRATLLQSTHQFMPALADLKAVLASEPQNVQAWLTQATVQTVQGDYSGATTSCARVSGLSIELVAITCIANIGAVTGKAAASEQLLDLTLSRSANAPQDLRVWALTLLAEMAQRRGDAATSEARFRRALTLSPRDSYLLGAYADLLLEQNRAADVLELLRDQERIDALLLRRALALQQAGKQSAMQVDVRELAARFDAAAQRGDTVHQREQARFELVLRHDAKTALTLARKNWDVQKEPADIRIYLQAAVQARDAAAAKQVIDWVATHHTEDAAATRLIHQLQAGT</sequence>
<gene>
    <name evidence="2" type="ORF">GTP56_23845</name>
</gene>
<reference evidence="2 3" key="1">
    <citation type="submission" date="2019-12" db="EMBL/GenBank/DDBJ databases">
        <title>Novel species isolated from a subtropical stream in China.</title>
        <authorList>
            <person name="Lu H."/>
        </authorList>
    </citation>
    <scope>NUCLEOTIDE SEQUENCE [LARGE SCALE GENOMIC DNA]</scope>
    <source>
        <strain evidence="2 3">FT134W</strain>
    </source>
</reference>
<accession>A0A7X4H6H9</accession>
<name>A0A7X4H6H9_9BURK</name>
<evidence type="ECO:0000313" key="3">
    <source>
        <dbReference type="Proteomes" id="UP000469734"/>
    </source>
</evidence>
<dbReference type="Gene3D" id="1.25.40.10">
    <property type="entry name" value="Tetratricopeptide repeat domain"/>
    <property type="match status" value="1"/>
</dbReference>
<evidence type="ECO:0000313" key="2">
    <source>
        <dbReference type="EMBL" id="MYM75209.1"/>
    </source>
</evidence>
<dbReference type="SUPFAM" id="SSF48452">
    <property type="entry name" value="TPR-like"/>
    <property type="match status" value="1"/>
</dbReference>
<dbReference type="Proteomes" id="UP000469734">
    <property type="component" value="Unassembled WGS sequence"/>
</dbReference>
<protein>
    <recommendedName>
        <fullName evidence="4">Tetratricopeptide repeat protein</fullName>
    </recommendedName>
</protein>
<keyword evidence="1" id="KW-0732">Signal</keyword>
<dbReference type="EMBL" id="WWCR01000034">
    <property type="protein sequence ID" value="MYM75209.1"/>
    <property type="molecule type" value="Genomic_DNA"/>
</dbReference>
<dbReference type="InterPro" id="IPR011990">
    <property type="entry name" value="TPR-like_helical_dom_sf"/>
</dbReference>